<reference evidence="2 3" key="1">
    <citation type="submission" date="2019-05" db="EMBL/GenBank/DDBJ databases">
        <title>Another draft genome of Portunus trituberculatus and its Hox gene families provides insights of decapod evolution.</title>
        <authorList>
            <person name="Jeong J.-H."/>
            <person name="Song I."/>
            <person name="Kim S."/>
            <person name="Choi T."/>
            <person name="Kim D."/>
            <person name="Ryu S."/>
            <person name="Kim W."/>
        </authorList>
    </citation>
    <scope>NUCLEOTIDE SEQUENCE [LARGE SCALE GENOMIC DNA]</scope>
    <source>
        <tissue evidence="2">Muscle</tissue>
    </source>
</reference>
<proteinExistence type="predicted"/>
<feature type="region of interest" description="Disordered" evidence="1">
    <location>
        <begin position="70"/>
        <end position="91"/>
    </location>
</feature>
<accession>A0A5B7EK46</accession>
<keyword evidence="3" id="KW-1185">Reference proteome</keyword>
<protein>
    <submittedName>
        <fullName evidence="2">Uncharacterized protein</fullName>
    </submittedName>
</protein>
<dbReference type="Proteomes" id="UP000324222">
    <property type="component" value="Unassembled WGS sequence"/>
</dbReference>
<evidence type="ECO:0000313" key="3">
    <source>
        <dbReference type="Proteomes" id="UP000324222"/>
    </source>
</evidence>
<comment type="caution">
    <text evidence="2">The sequence shown here is derived from an EMBL/GenBank/DDBJ whole genome shotgun (WGS) entry which is preliminary data.</text>
</comment>
<evidence type="ECO:0000256" key="1">
    <source>
        <dbReference type="SAM" id="MobiDB-lite"/>
    </source>
</evidence>
<organism evidence="2 3">
    <name type="scientific">Portunus trituberculatus</name>
    <name type="common">Swimming crab</name>
    <name type="synonym">Neptunus trituberculatus</name>
    <dbReference type="NCBI Taxonomy" id="210409"/>
    <lineage>
        <taxon>Eukaryota</taxon>
        <taxon>Metazoa</taxon>
        <taxon>Ecdysozoa</taxon>
        <taxon>Arthropoda</taxon>
        <taxon>Crustacea</taxon>
        <taxon>Multicrustacea</taxon>
        <taxon>Malacostraca</taxon>
        <taxon>Eumalacostraca</taxon>
        <taxon>Eucarida</taxon>
        <taxon>Decapoda</taxon>
        <taxon>Pleocyemata</taxon>
        <taxon>Brachyura</taxon>
        <taxon>Eubrachyura</taxon>
        <taxon>Portunoidea</taxon>
        <taxon>Portunidae</taxon>
        <taxon>Portuninae</taxon>
        <taxon>Portunus</taxon>
    </lineage>
</organism>
<dbReference type="EMBL" id="VSRR010002714">
    <property type="protein sequence ID" value="MPC32884.1"/>
    <property type="molecule type" value="Genomic_DNA"/>
</dbReference>
<sequence length="91" mass="10192">MMVMMVMMRMERFINNKSQNTITLLMKFHAHAAIIGWTNKGDNGAHHAPLRSALIVPTLQKFTLPRVVARQSSGKANSPARRSNSVFEISV</sequence>
<gene>
    <name evidence="2" type="ORF">E2C01_026217</name>
</gene>
<evidence type="ECO:0000313" key="2">
    <source>
        <dbReference type="EMBL" id="MPC32884.1"/>
    </source>
</evidence>
<name>A0A5B7EK46_PORTR</name>
<dbReference type="AlphaFoldDB" id="A0A5B7EK46"/>